<evidence type="ECO:0000313" key="5">
    <source>
        <dbReference type="EMBL" id="SVB61223.1"/>
    </source>
</evidence>
<sequence length="177" mass="19648">MKEVAMNRNKSMHMSSTEFRKYGYEVIDWIADYYENVEQYPVKSNVDPGDIRSSLEKNPPISGVSMEHILEDIDKLIMPGITHWQSPKFFGYFPTNTSGPSILADLISSGLGVNGMLWETSPACTELETHVLDWLADMLSLPNHFKSKNDGGGVIQDTASSASLCAMIAAREKKNNG</sequence>
<dbReference type="Pfam" id="PF00282">
    <property type="entry name" value="Pyridoxal_deC"/>
    <property type="match status" value="1"/>
</dbReference>
<dbReference type="GO" id="GO:0030170">
    <property type="term" value="F:pyridoxal phosphate binding"/>
    <property type="evidence" value="ECO:0007669"/>
    <property type="project" value="InterPro"/>
</dbReference>
<dbReference type="GO" id="GO:0016831">
    <property type="term" value="F:carboxy-lyase activity"/>
    <property type="evidence" value="ECO:0007669"/>
    <property type="project" value="UniProtKB-KW"/>
</dbReference>
<dbReference type="SUPFAM" id="SSF53383">
    <property type="entry name" value="PLP-dependent transferases"/>
    <property type="match status" value="1"/>
</dbReference>
<dbReference type="AlphaFoldDB" id="A0A382FG79"/>
<dbReference type="InterPro" id="IPR015424">
    <property type="entry name" value="PyrdxlP-dep_Trfase"/>
</dbReference>
<dbReference type="GO" id="GO:0019752">
    <property type="term" value="P:carboxylic acid metabolic process"/>
    <property type="evidence" value="ECO:0007669"/>
    <property type="project" value="InterPro"/>
</dbReference>
<evidence type="ECO:0000256" key="1">
    <source>
        <dbReference type="ARBA" id="ARBA00001933"/>
    </source>
</evidence>
<keyword evidence="3" id="KW-0663">Pyridoxal phosphate</keyword>
<keyword evidence="4" id="KW-0456">Lyase</keyword>
<accession>A0A382FG79</accession>
<dbReference type="Gene3D" id="1.20.1340.10">
    <property type="entry name" value="dopa decarboxylase, N-terminal domain"/>
    <property type="match status" value="1"/>
</dbReference>
<dbReference type="GO" id="GO:0005737">
    <property type="term" value="C:cytoplasm"/>
    <property type="evidence" value="ECO:0007669"/>
    <property type="project" value="TreeGrafter"/>
</dbReference>
<dbReference type="PANTHER" id="PTHR11999">
    <property type="entry name" value="GROUP II PYRIDOXAL-5-PHOSPHATE DECARBOXYLASE"/>
    <property type="match status" value="1"/>
</dbReference>
<dbReference type="GO" id="GO:0006520">
    <property type="term" value="P:amino acid metabolic process"/>
    <property type="evidence" value="ECO:0007669"/>
    <property type="project" value="InterPro"/>
</dbReference>
<dbReference type="InterPro" id="IPR002129">
    <property type="entry name" value="PyrdxlP-dep_de-COase"/>
</dbReference>
<organism evidence="5">
    <name type="scientific">marine metagenome</name>
    <dbReference type="NCBI Taxonomy" id="408172"/>
    <lineage>
        <taxon>unclassified sequences</taxon>
        <taxon>metagenomes</taxon>
        <taxon>ecological metagenomes</taxon>
    </lineage>
</organism>
<name>A0A382FG79_9ZZZZ</name>
<proteinExistence type="predicted"/>
<comment type="cofactor">
    <cofactor evidence="1">
        <name>pyridoxal 5'-phosphate</name>
        <dbReference type="ChEBI" id="CHEBI:597326"/>
    </cofactor>
</comment>
<dbReference type="PANTHER" id="PTHR11999:SF70">
    <property type="entry name" value="MIP05841P"/>
    <property type="match status" value="1"/>
</dbReference>
<dbReference type="InterPro" id="IPR015421">
    <property type="entry name" value="PyrdxlP-dep_Trfase_major"/>
</dbReference>
<dbReference type="EMBL" id="UINC01049438">
    <property type="protein sequence ID" value="SVB61223.1"/>
    <property type="molecule type" value="Genomic_DNA"/>
</dbReference>
<dbReference type="PRINTS" id="PR00800">
    <property type="entry name" value="YHDCRBOXLASE"/>
</dbReference>
<dbReference type="InterPro" id="IPR010977">
    <property type="entry name" value="Aromatic_deC"/>
</dbReference>
<evidence type="ECO:0000256" key="3">
    <source>
        <dbReference type="ARBA" id="ARBA00022898"/>
    </source>
</evidence>
<evidence type="ECO:0000256" key="2">
    <source>
        <dbReference type="ARBA" id="ARBA00022793"/>
    </source>
</evidence>
<dbReference type="Gene3D" id="3.40.640.10">
    <property type="entry name" value="Type I PLP-dependent aspartate aminotransferase-like (Major domain)"/>
    <property type="match status" value="1"/>
</dbReference>
<reference evidence="5" key="1">
    <citation type="submission" date="2018-05" db="EMBL/GenBank/DDBJ databases">
        <authorList>
            <person name="Lanie J.A."/>
            <person name="Ng W.-L."/>
            <person name="Kazmierczak K.M."/>
            <person name="Andrzejewski T.M."/>
            <person name="Davidsen T.M."/>
            <person name="Wayne K.J."/>
            <person name="Tettelin H."/>
            <person name="Glass J.I."/>
            <person name="Rusch D."/>
            <person name="Podicherti R."/>
            <person name="Tsui H.-C.T."/>
            <person name="Winkler M.E."/>
        </authorList>
    </citation>
    <scope>NUCLEOTIDE SEQUENCE</scope>
</reference>
<protein>
    <submittedName>
        <fullName evidence="5">Uncharacterized protein</fullName>
    </submittedName>
</protein>
<gene>
    <name evidence="5" type="ORF">METZ01_LOCUS214077</name>
</gene>
<keyword evidence="2" id="KW-0210">Decarboxylase</keyword>
<evidence type="ECO:0000256" key="4">
    <source>
        <dbReference type="ARBA" id="ARBA00023239"/>
    </source>
</evidence>
<feature type="non-terminal residue" evidence="5">
    <location>
        <position position="177"/>
    </location>
</feature>